<dbReference type="PANTHER" id="PTHR43630:SF1">
    <property type="entry name" value="POLY-BETA-1,6-N-ACETYL-D-GLUCOSAMINE SYNTHASE"/>
    <property type="match status" value="1"/>
</dbReference>
<protein>
    <submittedName>
        <fullName evidence="5">Glycosyltransferase family 2 protein</fullName>
    </submittedName>
</protein>
<dbReference type="AlphaFoldDB" id="A0A9D1T0U7"/>
<dbReference type="SUPFAM" id="SSF53448">
    <property type="entry name" value="Nucleotide-diphospho-sugar transferases"/>
    <property type="match status" value="1"/>
</dbReference>
<reference evidence="5" key="2">
    <citation type="journal article" date="2021" name="PeerJ">
        <title>Extensive microbial diversity within the chicken gut microbiome revealed by metagenomics and culture.</title>
        <authorList>
            <person name="Gilroy R."/>
            <person name="Ravi A."/>
            <person name="Getino M."/>
            <person name="Pursley I."/>
            <person name="Horton D.L."/>
            <person name="Alikhan N.F."/>
            <person name="Baker D."/>
            <person name="Gharbi K."/>
            <person name="Hall N."/>
            <person name="Watson M."/>
            <person name="Adriaenssens E.M."/>
            <person name="Foster-Nyarko E."/>
            <person name="Jarju S."/>
            <person name="Secka A."/>
            <person name="Antonio M."/>
            <person name="Oren A."/>
            <person name="Chaudhuri R.R."/>
            <person name="La Ragione R."/>
            <person name="Hildebrand F."/>
            <person name="Pallen M.J."/>
        </authorList>
    </citation>
    <scope>NUCLEOTIDE SEQUENCE</scope>
    <source>
        <strain evidence="5">10669</strain>
    </source>
</reference>
<dbReference type="CDD" id="cd06438">
    <property type="entry name" value="EpsO_like"/>
    <property type="match status" value="1"/>
</dbReference>
<keyword evidence="4" id="KW-1133">Transmembrane helix</keyword>
<feature type="transmembrane region" description="Helical" evidence="4">
    <location>
        <begin position="319"/>
        <end position="339"/>
    </location>
</feature>
<gene>
    <name evidence="5" type="ORF">IAC75_01320</name>
</gene>
<sequence>MFPNDSSAGSSGDLIFAAVNAVLCVAFLLCYLYQFFYLAVPFVLKDKAHGPARRNRLGILISARNEAGVIGHLLESLNRQTYPRELFTVFVAADNCTDDTARVAREHGAVVHERFNTEKVGKGYALEFLYGKVVEEHGDAAFDAYIVFDADNVLDPRYLEEMNRTFSDGYEVVTSYRNSKNYGDNWISAGYALWFLRESEYLNHARMLLGTSCAVSGTGFLFSSKIMRETGGWKFFLLTEDIEFTVYNVVRGRKIGYAKNAELYDEQPVTFAQSWRQRLRWAKGYIQVWGKFGGSLLKNLFSEKFTSCYDMTMTIMPALVISILTLLNCLLGVVLGIVFDWGLKHIGLSLLGTLSGIYITLWAIGALTTATQWKKIHCSAVKKIFYAFTFPLFMLTYLPIAITAIFKKVEWSPIAHIRAKTLDEITRG</sequence>
<feature type="transmembrane region" description="Helical" evidence="4">
    <location>
        <begin position="384"/>
        <end position="406"/>
    </location>
</feature>
<evidence type="ECO:0000256" key="3">
    <source>
        <dbReference type="ARBA" id="ARBA00022679"/>
    </source>
</evidence>
<evidence type="ECO:0000313" key="5">
    <source>
        <dbReference type="EMBL" id="HIV03774.1"/>
    </source>
</evidence>
<evidence type="ECO:0000256" key="1">
    <source>
        <dbReference type="ARBA" id="ARBA00006739"/>
    </source>
</evidence>
<keyword evidence="4" id="KW-0472">Membrane</keyword>
<dbReference type="Gene3D" id="3.90.550.10">
    <property type="entry name" value="Spore Coat Polysaccharide Biosynthesis Protein SpsA, Chain A"/>
    <property type="match status" value="1"/>
</dbReference>
<dbReference type="EMBL" id="DVOG01000036">
    <property type="protein sequence ID" value="HIV03774.1"/>
    <property type="molecule type" value="Genomic_DNA"/>
</dbReference>
<dbReference type="GO" id="GO:0016757">
    <property type="term" value="F:glycosyltransferase activity"/>
    <property type="evidence" value="ECO:0007669"/>
    <property type="project" value="UniProtKB-KW"/>
</dbReference>
<organism evidence="5 6">
    <name type="scientific">Candidatus Spyradosoma merdigallinarum</name>
    <dbReference type="NCBI Taxonomy" id="2840950"/>
    <lineage>
        <taxon>Bacteria</taxon>
        <taxon>Pseudomonadati</taxon>
        <taxon>Verrucomicrobiota</taxon>
        <taxon>Opitutia</taxon>
        <taxon>Opitutia incertae sedis</taxon>
        <taxon>Candidatus Spyradosoma</taxon>
    </lineage>
</organism>
<evidence type="ECO:0000256" key="4">
    <source>
        <dbReference type="SAM" id="Phobius"/>
    </source>
</evidence>
<comment type="similarity">
    <text evidence="1">Belongs to the glycosyltransferase 2 family.</text>
</comment>
<evidence type="ECO:0000256" key="2">
    <source>
        <dbReference type="ARBA" id="ARBA00022676"/>
    </source>
</evidence>
<keyword evidence="2" id="KW-0328">Glycosyltransferase</keyword>
<dbReference type="InterPro" id="IPR029044">
    <property type="entry name" value="Nucleotide-diphossugar_trans"/>
</dbReference>
<keyword evidence="3" id="KW-0808">Transferase</keyword>
<dbReference type="Proteomes" id="UP000886812">
    <property type="component" value="Unassembled WGS sequence"/>
</dbReference>
<proteinExistence type="inferred from homology"/>
<dbReference type="PANTHER" id="PTHR43630">
    <property type="entry name" value="POLY-BETA-1,6-N-ACETYL-D-GLUCOSAMINE SYNTHASE"/>
    <property type="match status" value="1"/>
</dbReference>
<evidence type="ECO:0000313" key="6">
    <source>
        <dbReference type="Proteomes" id="UP000886812"/>
    </source>
</evidence>
<keyword evidence="4" id="KW-0812">Transmembrane</keyword>
<accession>A0A9D1T0U7</accession>
<name>A0A9D1T0U7_9BACT</name>
<dbReference type="Pfam" id="PF13641">
    <property type="entry name" value="Glyco_tranf_2_3"/>
    <property type="match status" value="1"/>
</dbReference>
<comment type="caution">
    <text evidence="5">The sequence shown here is derived from an EMBL/GenBank/DDBJ whole genome shotgun (WGS) entry which is preliminary data.</text>
</comment>
<feature type="transmembrane region" description="Helical" evidence="4">
    <location>
        <begin position="15"/>
        <end position="44"/>
    </location>
</feature>
<feature type="transmembrane region" description="Helical" evidence="4">
    <location>
        <begin position="345"/>
        <end position="364"/>
    </location>
</feature>
<reference evidence="5" key="1">
    <citation type="submission" date="2020-10" db="EMBL/GenBank/DDBJ databases">
        <authorList>
            <person name="Gilroy R."/>
        </authorList>
    </citation>
    <scope>NUCLEOTIDE SEQUENCE</scope>
    <source>
        <strain evidence="5">10669</strain>
    </source>
</reference>